<keyword evidence="3" id="KW-1185">Reference proteome</keyword>
<proteinExistence type="predicted"/>
<name>A0A1D1V9D6_RAMVA</name>
<evidence type="ECO:0000313" key="3">
    <source>
        <dbReference type="Proteomes" id="UP000186922"/>
    </source>
</evidence>
<protein>
    <submittedName>
        <fullName evidence="2">Uncharacterized protein</fullName>
    </submittedName>
</protein>
<evidence type="ECO:0000256" key="1">
    <source>
        <dbReference type="SAM" id="MobiDB-lite"/>
    </source>
</evidence>
<sequence length="86" mass="9625">MDAKEDRRPEDPKTLSDRTTSSASASRIHGILKTWKEQKQRRLEAPLRSQKVKTTTCASDETLVTAACTYRQCAVKCAVPEAWCAI</sequence>
<feature type="region of interest" description="Disordered" evidence="1">
    <location>
        <begin position="1"/>
        <end position="29"/>
    </location>
</feature>
<comment type="caution">
    <text evidence="2">The sequence shown here is derived from an EMBL/GenBank/DDBJ whole genome shotgun (WGS) entry which is preliminary data.</text>
</comment>
<feature type="compositionally biased region" description="Basic and acidic residues" evidence="1">
    <location>
        <begin position="1"/>
        <end position="16"/>
    </location>
</feature>
<gene>
    <name evidence="2" type="primary">RvY_09453-1</name>
    <name evidence="2" type="synonym">RvY_09453.1</name>
    <name evidence="2" type="ORF">RvY_09453</name>
</gene>
<feature type="compositionally biased region" description="Low complexity" evidence="1">
    <location>
        <begin position="18"/>
        <end position="27"/>
    </location>
</feature>
<dbReference type="EMBL" id="BDGG01000004">
    <property type="protein sequence ID" value="GAU98289.1"/>
    <property type="molecule type" value="Genomic_DNA"/>
</dbReference>
<dbReference type="Proteomes" id="UP000186922">
    <property type="component" value="Unassembled WGS sequence"/>
</dbReference>
<organism evidence="2 3">
    <name type="scientific">Ramazzottius varieornatus</name>
    <name type="common">Water bear</name>
    <name type="synonym">Tardigrade</name>
    <dbReference type="NCBI Taxonomy" id="947166"/>
    <lineage>
        <taxon>Eukaryota</taxon>
        <taxon>Metazoa</taxon>
        <taxon>Ecdysozoa</taxon>
        <taxon>Tardigrada</taxon>
        <taxon>Eutardigrada</taxon>
        <taxon>Parachela</taxon>
        <taxon>Hypsibioidea</taxon>
        <taxon>Ramazzottiidae</taxon>
        <taxon>Ramazzottius</taxon>
    </lineage>
</organism>
<reference evidence="2 3" key="1">
    <citation type="journal article" date="2016" name="Nat. Commun.">
        <title>Extremotolerant tardigrade genome and improved radiotolerance of human cultured cells by tardigrade-unique protein.</title>
        <authorList>
            <person name="Hashimoto T."/>
            <person name="Horikawa D.D."/>
            <person name="Saito Y."/>
            <person name="Kuwahara H."/>
            <person name="Kozuka-Hata H."/>
            <person name="Shin-I T."/>
            <person name="Minakuchi Y."/>
            <person name="Ohishi K."/>
            <person name="Motoyama A."/>
            <person name="Aizu T."/>
            <person name="Enomoto A."/>
            <person name="Kondo K."/>
            <person name="Tanaka S."/>
            <person name="Hara Y."/>
            <person name="Koshikawa S."/>
            <person name="Sagara H."/>
            <person name="Miura T."/>
            <person name="Yokobori S."/>
            <person name="Miyagawa K."/>
            <person name="Suzuki Y."/>
            <person name="Kubo T."/>
            <person name="Oyama M."/>
            <person name="Kohara Y."/>
            <person name="Fujiyama A."/>
            <person name="Arakawa K."/>
            <person name="Katayama T."/>
            <person name="Toyoda A."/>
            <person name="Kunieda T."/>
        </authorList>
    </citation>
    <scope>NUCLEOTIDE SEQUENCE [LARGE SCALE GENOMIC DNA]</scope>
    <source>
        <strain evidence="2 3">YOKOZUNA-1</strain>
    </source>
</reference>
<accession>A0A1D1V9D6</accession>
<evidence type="ECO:0000313" key="2">
    <source>
        <dbReference type="EMBL" id="GAU98289.1"/>
    </source>
</evidence>
<dbReference type="AlphaFoldDB" id="A0A1D1V9D6"/>